<dbReference type="Proteomes" id="UP001519363">
    <property type="component" value="Unassembled WGS sequence"/>
</dbReference>
<gene>
    <name evidence="1" type="ORF">JOF53_000421</name>
</gene>
<proteinExistence type="predicted"/>
<evidence type="ECO:0000313" key="2">
    <source>
        <dbReference type="Proteomes" id="UP001519363"/>
    </source>
</evidence>
<organism evidence="1 2">
    <name type="scientific">Crossiella equi</name>
    <dbReference type="NCBI Taxonomy" id="130796"/>
    <lineage>
        <taxon>Bacteria</taxon>
        <taxon>Bacillati</taxon>
        <taxon>Actinomycetota</taxon>
        <taxon>Actinomycetes</taxon>
        <taxon>Pseudonocardiales</taxon>
        <taxon>Pseudonocardiaceae</taxon>
        <taxon>Crossiella</taxon>
    </lineage>
</organism>
<dbReference type="EMBL" id="JAGIOO010000001">
    <property type="protein sequence ID" value="MBP2471549.1"/>
    <property type="molecule type" value="Genomic_DNA"/>
</dbReference>
<name>A0ABS5A5R1_9PSEU</name>
<dbReference type="RefSeq" id="WP_086782730.1">
    <property type="nucleotide sequence ID" value="NZ_JAGIOO010000001.1"/>
</dbReference>
<sequence>MVSDLHLITSLRRALRRGPGPIRPVAVELVTGCQACAHPRHRHDTVAERYCAASVANGLDRPCVCRPGEPG</sequence>
<accession>A0ABS5A5R1</accession>
<reference evidence="1 2" key="1">
    <citation type="submission" date="2021-03" db="EMBL/GenBank/DDBJ databases">
        <title>Sequencing the genomes of 1000 actinobacteria strains.</title>
        <authorList>
            <person name="Klenk H.-P."/>
        </authorList>
    </citation>
    <scope>NUCLEOTIDE SEQUENCE [LARGE SCALE GENOMIC DNA]</scope>
    <source>
        <strain evidence="1 2">DSM 44580</strain>
    </source>
</reference>
<comment type="caution">
    <text evidence="1">The sequence shown here is derived from an EMBL/GenBank/DDBJ whole genome shotgun (WGS) entry which is preliminary data.</text>
</comment>
<keyword evidence="2" id="KW-1185">Reference proteome</keyword>
<protein>
    <submittedName>
        <fullName evidence="1">Uncharacterized protein</fullName>
    </submittedName>
</protein>
<dbReference type="NCBIfam" id="NF038206">
    <property type="entry name" value="RGCVC_fam"/>
    <property type="match status" value="1"/>
</dbReference>
<evidence type="ECO:0000313" key="1">
    <source>
        <dbReference type="EMBL" id="MBP2471549.1"/>
    </source>
</evidence>